<keyword evidence="5 8" id="KW-0732">Signal</keyword>
<feature type="chain" id="PRO_5027161017" description="Post-GPI attachment to proteins factor 3" evidence="8">
    <location>
        <begin position="21"/>
        <end position="327"/>
    </location>
</feature>
<evidence type="ECO:0000256" key="2">
    <source>
        <dbReference type="ARBA" id="ARBA00006387"/>
    </source>
</evidence>
<evidence type="ECO:0000256" key="4">
    <source>
        <dbReference type="ARBA" id="ARBA00022692"/>
    </source>
</evidence>
<feature type="transmembrane region" description="Helical" evidence="8">
    <location>
        <begin position="229"/>
        <end position="247"/>
    </location>
</feature>
<evidence type="ECO:0000256" key="1">
    <source>
        <dbReference type="ARBA" id="ARBA00004127"/>
    </source>
</evidence>
<dbReference type="GO" id="GO:0016788">
    <property type="term" value="F:hydrolase activity, acting on ester bonds"/>
    <property type="evidence" value="ECO:0007669"/>
    <property type="project" value="TreeGrafter"/>
</dbReference>
<gene>
    <name evidence="10" type="primary">LOC115890536</name>
</gene>
<dbReference type="PANTHER" id="PTHR13148:SF0">
    <property type="entry name" value="POST-GPI ATTACHMENT TO PROTEINS FACTOR 3"/>
    <property type="match status" value="1"/>
</dbReference>
<keyword evidence="3 8" id="KW-0337">GPI-anchor biosynthesis</keyword>
<dbReference type="InParanoid" id="A0A6J2YRE6"/>
<feature type="transmembrane region" description="Helical" evidence="8">
    <location>
        <begin position="288"/>
        <end position="305"/>
    </location>
</feature>
<dbReference type="RefSeq" id="XP_030766648.1">
    <property type="nucleotide sequence ID" value="XM_030910788.1"/>
</dbReference>
<dbReference type="Pfam" id="PF04080">
    <property type="entry name" value="Per1"/>
    <property type="match status" value="1"/>
</dbReference>
<feature type="transmembrane region" description="Helical" evidence="8">
    <location>
        <begin position="137"/>
        <end position="156"/>
    </location>
</feature>
<dbReference type="PANTHER" id="PTHR13148">
    <property type="entry name" value="PER1-RELATED"/>
    <property type="match status" value="1"/>
</dbReference>
<keyword evidence="8" id="KW-0333">Golgi apparatus</keyword>
<feature type="transmembrane region" description="Helical" evidence="8">
    <location>
        <begin position="196"/>
        <end position="217"/>
    </location>
</feature>
<keyword evidence="7 8" id="KW-0472">Membrane</keyword>
<protein>
    <recommendedName>
        <fullName evidence="8">Post-GPI attachment to proteins factor 3</fullName>
    </recommendedName>
</protein>
<dbReference type="GO" id="GO:0005789">
    <property type="term" value="C:endoplasmic reticulum membrane"/>
    <property type="evidence" value="ECO:0007669"/>
    <property type="project" value="TreeGrafter"/>
</dbReference>
<evidence type="ECO:0000256" key="7">
    <source>
        <dbReference type="ARBA" id="ARBA00023136"/>
    </source>
</evidence>
<dbReference type="OrthoDB" id="419770at2759"/>
<feature type="transmembrane region" description="Helical" evidence="8">
    <location>
        <begin position="168"/>
        <end position="189"/>
    </location>
</feature>
<feature type="transmembrane region" description="Helical" evidence="8">
    <location>
        <begin position="259"/>
        <end position="282"/>
    </location>
</feature>
<dbReference type="GO" id="GO:0006506">
    <property type="term" value="P:GPI anchor biosynthetic process"/>
    <property type="evidence" value="ECO:0007669"/>
    <property type="project" value="UniProtKB-KW"/>
</dbReference>
<keyword evidence="6 8" id="KW-1133">Transmembrane helix</keyword>
<accession>A0A6J2YRE6</accession>
<dbReference type="KEGG" id="soy:115890536"/>
<dbReference type="AlphaFoldDB" id="A0A6J2YRE6"/>
<comment type="subcellular location">
    <subcellularLocation>
        <location evidence="1">Endomembrane system</location>
        <topology evidence="1">Multi-pass membrane protein</topology>
    </subcellularLocation>
    <subcellularLocation>
        <location evidence="8">Golgi apparatus membrane</location>
        <topology evidence="8">Multi-pass membrane protein</topology>
    </subcellularLocation>
</comment>
<name>A0A6J2YRE6_SITOR</name>
<evidence type="ECO:0000256" key="3">
    <source>
        <dbReference type="ARBA" id="ARBA00022502"/>
    </source>
</evidence>
<dbReference type="CTD" id="93210"/>
<dbReference type="Proteomes" id="UP000504635">
    <property type="component" value="Unplaced"/>
</dbReference>
<evidence type="ECO:0000313" key="9">
    <source>
        <dbReference type="Proteomes" id="UP000504635"/>
    </source>
</evidence>
<comment type="caution">
    <text evidence="8">Lacks conserved residue(s) required for the propagation of feature annotation.</text>
</comment>
<keyword evidence="9" id="KW-1185">Reference proteome</keyword>
<dbReference type="InterPro" id="IPR007217">
    <property type="entry name" value="Per1-like"/>
</dbReference>
<dbReference type="GO" id="GO:0000139">
    <property type="term" value="C:Golgi membrane"/>
    <property type="evidence" value="ECO:0007669"/>
    <property type="project" value="UniProtKB-SubCell"/>
</dbReference>
<comment type="function">
    <text evidence="8">Involved in the lipid remodeling steps of GPI-anchor maturation.</text>
</comment>
<dbReference type="GeneID" id="115890536"/>
<organism evidence="9 10">
    <name type="scientific">Sitophilus oryzae</name>
    <name type="common">Rice weevil</name>
    <name type="synonym">Curculio oryzae</name>
    <dbReference type="NCBI Taxonomy" id="7048"/>
    <lineage>
        <taxon>Eukaryota</taxon>
        <taxon>Metazoa</taxon>
        <taxon>Ecdysozoa</taxon>
        <taxon>Arthropoda</taxon>
        <taxon>Hexapoda</taxon>
        <taxon>Insecta</taxon>
        <taxon>Pterygota</taxon>
        <taxon>Neoptera</taxon>
        <taxon>Endopterygota</taxon>
        <taxon>Coleoptera</taxon>
        <taxon>Polyphaga</taxon>
        <taxon>Cucujiformia</taxon>
        <taxon>Curculionidae</taxon>
        <taxon>Dryophthorinae</taxon>
        <taxon>Sitophilus</taxon>
    </lineage>
</organism>
<evidence type="ECO:0000256" key="6">
    <source>
        <dbReference type="ARBA" id="ARBA00022989"/>
    </source>
</evidence>
<comment type="similarity">
    <text evidence="2 8">Belongs to the PGAP3 family.</text>
</comment>
<dbReference type="FunCoup" id="A0A6J2YRE6">
    <property type="interactions" value="538"/>
</dbReference>
<reference evidence="10" key="1">
    <citation type="submission" date="2025-08" db="UniProtKB">
        <authorList>
            <consortium name="RefSeq"/>
        </authorList>
    </citation>
    <scope>IDENTIFICATION</scope>
    <source>
        <tissue evidence="10">Gonads</tissue>
    </source>
</reference>
<evidence type="ECO:0000256" key="5">
    <source>
        <dbReference type="ARBA" id="ARBA00022729"/>
    </source>
</evidence>
<evidence type="ECO:0000313" key="10">
    <source>
        <dbReference type="RefSeq" id="XP_030766648.1"/>
    </source>
</evidence>
<evidence type="ECO:0000256" key="8">
    <source>
        <dbReference type="RuleBase" id="RU365066"/>
    </source>
</evidence>
<proteinExistence type="inferred from homology"/>
<sequence>MWKYFLFSFLIILSINYSGASIGDRSPYYQRCLEKCEILNCTKDGIHFIKEYHQPLHLKWTFWFCSDECKYNCMWKTVQSFHEYDLKTPQFHGKWPFIRILGIQEPASMIFSLLNLYAHLKMLKIFVKRVRPDSPLYFMWIGYCLVCCHAWFWSTIFHARDFLLTEILDYICAFSIVLVNCYIVLVRMLKYILPRFLLIILTVFFIAFFINHSIYLYMGRFDYSYNMKVNIVIGTITALCWFIWCLVHQKKQPYVWKCGMYVALTGLVLPLEVIDLPPIFYIFDSHSIWHLATAPLVSLIYSFAIDDCRYLRKIHFEDVENQKSKEL</sequence>
<feature type="signal peptide" evidence="8">
    <location>
        <begin position="1"/>
        <end position="20"/>
    </location>
</feature>
<keyword evidence="4 8" id="KW-0812">Transmembrane</keyword>